<keyword evidence="1" id="KW-1133">Transmembrane helix</keyword>
<organism>
    <name type="scientific">Branchiostoma floridae</name>
    <name type="common">Florida lancelet</name>
    <name type="synonym">Amphioxus</name>
    <dbReference type="NCBI Taxonomy" id="7739"/>
    <lineage>
        <taxon>Eukaryota</taxon>
        <taxon>Metazoa</taxon>
        <taxon>Chordata</taxon>
        <taxon>Cephalochordata</taxon>
        <taxon>Leptocardii</taxon>
        <taxon>Amphioxiformes</taxon>
        <taxon>Branchiostomatidae</taxon>
        <taxon>Branchiostoma</taxon>
    </lineage>
</organism>
<name>C3ZP39_BRAFL</name>
<dbReference type="InParanoid" id="C3ZP39"/>
<protein>
    <submittedName>
        <fullName evidence="2">Uncharacterized protein</fullName>
    </submittedName>
</protein>
<sequence>MASCVDCLNTTAHMHYFRRYSCYYCYADNTCRYPGGVNDSYCLAWDARWFTCSYNSRALFMSLVIIGGIIIGVPLLILVGYALLAILALICGCIGCTCECIEECRENPREKCECWMQWACVILMAIASINQTQVSQTQPRERGHQAEIYTVTAEVEMTE</sequence>
<keyword evidence="1" id="KW-0472">Membrane</keyword>
<dbReference type="EMBL" id="GG666654">
    <property type="protein sequence ID" value="EEN45774.1"/>
    <property type="molecule type" value="Genomic_DNA"/>
</dbReference>
<reference evidence="2" key="1">
    <citation type="journal article" date="2008" name="Nature">
        <title>The amphioxus genome and the evolution of the chordate karyotype.</title>
        <authorList>
            <consortium name="US DOE Joint Genome Institute (JGI-PGF)"/>
            <person name="Putnam N.H."/>
            <person name="Butts T."/>
            <person name="Ferrier D.E.K."/>
            <person name="Furlong R.F."/>
            <person name="Hellsten U."/>
            <person name="Kawashima T."/>
            <person name="Robinson-Rechavi M."/>
            <person name="Shoguchi E."/>
            <person name="Terry A."/>
            <person name="Yu J.-K."/>
            <person name="Benito-Gutierrez E.L."/>
            <person name="Dubchak I."/>
            <person name="Garcia-Fernandez J."/>
            <person name="Gibson-Brown J.J."/>
            <person name="Grigoriev I.V."/>
            <person name="Horton A.C."/>
            <person name="de Jong P.J."/>
            <person name="Jurka J."/>
            <person name="Kapitonov V.V."/>
            <person name="Kohara Y."/>
            <person name="Kuroki Y."/>
            <person name="Lindquist E."/>
            <person name="Lucas S."/>
            <person name="Osoegawa K."/>
            <person name="Pennacchio L.A."/>
            <person name="Salamov A.A."/>
            <person name="Satou Y."/>
            <person name="Sauka-Spengler T."/>
            <person name="Schmutz J."/>
            <person name="Shin-I T."/>
            <person name="Toyoda A."/>
            <person name="Bronner-Fraser M."/>
            <person name="Fujiyama A."/>
            <person name="Holland L.Z."/>
            <person name="Holland P.W.H."/>
            <person name="Satoh N."/>
            <person name="Rokhsar D.S."/>
        </authorList>
    </citation>
    <scope>NUCLEOTIDE SEQUENCE [LARGE SCALE GENOMIC DNA]</scope>
    <source>
        <strain evidence="2">S238N-H82</strain>
        <tissue evidence="2">Testes</tissue>
    </source>
</reference>
<proteinExistence type="predicted"/>
<dbReference type="AlphaFoldDB" id="C3ZP39"/>
<accession>C3ZP39</accession>
<keyword evidence="1" id="KW-0812">Transmembrane</keyword>
<evidence type="ECO:0000313" key="2">
    <source>
        <dbReference type="EMBL" id="EEN45774.1"/>
    </source>
</evidence>
<feature type="transmembrane region" description="Helical" evidence="1">
    <location>
        <begin position="58"/>
        <end position="90"/>
    </location>
</feature>
<evidence type="ECO:0000256" key="1">
    <source>
        <dbReference type="SAM" id="Phobius"/>
    </source>
</evidence>
<gene>
    <name evidence="2" type="ORF">BRAFLDRAFT_97812</name>
</gene>